<dbReference type="InterPro" id="IPR006083">
    <property type="entry name" value="PRK/URK"/>
</dbReference>
<dbReference type="GO" id="GO:0004849">
    <property type="term" value="F:uridine kinase activity"/>
    <property type="evidence" value="ECO:0007669"/>
    <property type="project" value="UniProtKB-EC"/>
</dbReference>
<dbReference type="Proteomes" id="UP001409585">
    <property type="component" value="Unassembled WGS sequence"/>
</dbReference>
<evidence type="ECO:0000256" key="4">
    <source>
        <dbReference type="ARBA" id="ARBA00022741"/>
    </source>
</evidence>
<keyword evidence="4" id="KW-0547">Nucleotide-binding</keyword>
<gene>
    <name evidence="7" type="primary">udk</name>
    <name evidence="7" type="ORF">GCM10025791_38720</name>
</gene>
<dbReference type="Gene3D" id="3.40.50.300">
    <property type="entry name" value="P-loop containing nucleotide triphosphate hydrolases"/>
    <property type="match status" value="1"/>
</dbReference>
<dbReference type="PRINTS" id="PR00988">
    <property type="entry name" value="URIDINKINASE"/>
</dbReference>
<sequence>MTPTPNNRSNPVSPKIIAIAGGSCSGKTSLARHLADTLGTKQCNLIYQDSYYHGRAEISNYDEPSAIEFELLAQHLAQLKSGSGIDMPTYDFTTHSRLPQTEFIAPKPVIIVDGILILHAEVLRASFDLAVFVECDQDIRRQRRLLRDCQERGREPEEVTTQFDKQVAPLHNLYVEPSKQHANIVYRNNGEQEVDQLVCERLLTFCQGN</sequence>
<organism evidence="7 8">
    <name type="scientific">Halioxenophilus aromaticivorans</name>
    <dbReference type="NCBI Taxonomy" id="1306992"/>
    <lineage>
        <taxon>Bacteria</taxon>
        <taxon>Pseudomonadati</taxon>
        <taxon>Pseudomonadota</taxon>
        <taxon>Gammaproteobacteria</taxon>
        <taxon>Alteromonadales</taxon>
        <taxon>Alteromonadaceae</taxon>
        <taxon>Halioxenophilus</taxon>
    </lineage>
</organism>
<protein>
    <recommendedName>
        <fullName evidence="2">uridine/cytidine kinase</fullName>
        <ecNumber evidence="2">2.7.1.48</ecNumber>
    </recommendedName>
</protein>
<dbReference type="EC" id="2.7.1.48" evidence="2"/>
<evidence type="ECO:0000256" key="2">
    <source>
        <dbReference type="ARBA" id="ARBA00012137"/>
    </source>
</evidence>
<comment type="pathway">
    <text evidence="1">Pyrimidine metabolism; UMP biosynthesis via salvage pathway; UMP from uridine: step 1/1.</text>
</comment>
<feature type="domain" description="Phosphoribulokinase/uridine kinase" evidence="6">
    <location>
        <begin position="16"/>
        <end position="192"/>
    </location>
</feature>
<accession>A0AAV3U7E5</accession>
<dbReference type="CDD" id="cd02023">
    <property type="entry name" value="UMPK"/>
    <property type="match status" value="1"/>
</dbReference>
<evidence type="ECO:0000256" key="5">
    <source>
        <dbReference type="ARBA" id="ARBA00022777"/>
    </source>
</evidence>
<dbReference type="NCBIfam" id="NF004018">
    <property type="entry name" value="PRK05480.1"/>
    <property type="match status" value="1"/>
</dbReference>
<dbReference type="RefSeq" id="WP_345426355.1">
    <property type="nucleotide sequence ID" value="NZ_AP031496.1"/>
</dbReference>
<dbReference type="EMBL" id="BAABLX010000065">
    <property type="protein sequence ID" value="GAA4954843.1"/>
    <property type="molecule type" value="Genomic_DNA"/>
</dbReference>
<dbReference type="GO" id="GO:0005524">
    <property type="term" value="F:ATP binding"/>
    <property type="evidence" value="ECO:0007669"/>
    <property type="project" value="InterPro"/>
</dbReference>
<evidence type="ECO:0000256" key="1">
    <source>
        <dbReference type="ARBA" id="ARBA00004690"/>
    </source>
</evidence>
<reference evidence="8" key="1">
    <citation type="journal article" date="2019" name="Int. J. Syst. Evol. Microbiol.">
        <title>The Global Catalogue of Microorganisms (GCM) 10K type strain sequencing project: providing services to taxonomists for standard genome sequencing and annotation.</title>
        <authorList>
            <consortium name="The Broad Institute Genomics Platform"/>
            <consortium name="The Broad Institute Genome Sequencing Center for Infectious Disease"/>
            <person name="Wu L."/>
            <person name="Ma J."/>
        </authorList>
    </citation>
    <scope>NUCLEOTIDE SEQUENCE [LARGE SCALE GENOMIC DNA]</scope>
    <source>
        <strain evidence="8">JCM 19134</strain>
    </source>
</reference>
<dbReference type="InterPro" id="IPR000764">
    <property type="entry name" value="Uridine_kinase-like"/>
</dbReference>
<dbReference type="InterPro" id="IPR027417">
    <property type="entry name" value="P-loop_NTPase"/>
</dbReference>
<evidence type="ECO:0000313" key="8">
    <source>
        <dbReference type="Proteomes" id="UP001409585"/>
    </source>
</evidence>
<dbReference type="AlphaFoldDB" id="A0AAV3U7E5"/>
<evidence type="ECO:0000256" key="3">
    <source>
        <dbReference type="ARBA" id="ARBA00022679"/>
    </source>
</evidence>
<dbReference type="SUPFAM" id="SSF52540">
    <property type="entry name" value="P-loop containing nucleoside triphosphate hydrolases"/>
    <property type="match status" value="1"/>
</dbReference>
<comment type="caution">
    <text evidence="7">The sequence shown here is derived from an EMBL/GenBank/DDBJ whole genome shotgun (WGS) entry which is preliminary data.</text>
</comment>
<dbReference type="Pfam" id="PF00485">
    <property type="entry name" value="PRK"/>
    <property type="match status" value="1"/>
</dbReference>
<evidence type="ECO:0000259" key="6">
    <source>
        <dbReference type="Pfam" id="PF00485"/>
    </source>
</evidence>
<dbReference type="PANTHER" id="PTHR10285">
    <property type="entry name" value="URIDINE KINASE"/>
    <property type="match status" value="1"/>
</dbReference>
<name>A0AAV3U7E5_9ALTE</name>
<keyword evidence="8" id="KW-1185">Reference proteome</keyword>
<keyword evidence="5 7" id="KW-0418">Kinase</keyword>
<evidence type="ECO:0000313" key="7">
    <source>
        <dbReference type="EMBL" id="GAA4954843.1"/>
    </source>
</evidence>
<keyword evidence="3" id="KW-0808">Transferase</keyword>
<proteinExistence type="predicted"/>